<sequence>MHIKSINSYPIINPLRFQSINIEFNCPNNLTEEGDNNSNFIKFHNSIKGTCGLAWSKNNFLAKSSSIYYPLKPSVTLISLECNLNPLNPKLYCKLPFKDGLKIIKLLFNCEGNLIFGLSTLGELEIIKFDGWNSLKSIYFTDCKVNFLDFITLNSLKEFDIKLNKENITQSSSIRLPTLGFSNSIFPNCFLGVLEDGRVSH</sequence>
<accession>A0A137P0G6</accession>
<reference evidence="1 2" key="1">
    <citation type="journal article" date="2015" name="Genome Biol. Evol.">
        <title>Phylogenomic analyses indicate that early fungi evolved digesting cell walls of algal ancestors of land plants.</title>
        <authorList>
            <person name="Chang Y."/>
            <person name="Wang S."/>
            <person name="Sekimoto S."/>
            <person name="Aerts A.L."/>
            <person name="Choi C."/>
            <person name="Clum A."/>
            <person name="LaButti K.M."/>
            <person name="Lindquist E.A."/>
            <person name="Yee Ngan C."/>
            <person name="Ohm R.A."/>
            <person name="Salamov A.A."/>
            <person name="Grigoriev I.V."/>
            <person name="Spatafora J.W."/>
            <person name="Berbee M.L."/>
        </authorList>
    </citation>
    <scope>NUCLEOTIDE SEQUENCE [LARGE SCALE GENOMIC DNA]</scope>
    <source>
        <strain evidence="1 2">NRRL 28638</strain>
    </source>
</reference>
<keyword evidence="2" id="KW-1185">Reference proteome</keyword>
<organism evidence="1 2">
    <name type="scientific">Conidiobolus coronatus (strain ATCC 28846 / CBS 209.66 / NRRL 28638)</name>
    <name type="common">Delacroixia coronata</name>
    <dbReference type="NCBI Taxonomy" id="796925"/>
    <lineage>
        <taxon>Eukaryota</taxon>
        <taxon>Fungi</taxon>
        <taxon>Fungi incertae sedis</taxon>
        <taxon>Zoopagomycota</taxon>
        <taxon>Entomophthoromycotina</taxon>
        <taxon>Entomophthoromycetes</taxon>
        <taxon>Entomophthorales</taxon>
        <taxon>Ancylistaceae</taxon>
        <taxon>Conidiobolus</taxon>
    </lineage>
</organism>
<protein>
    <submittedName>
        <fullName evidence="1">Uncharacterized protein</fullName>
    </submittedName>
</protein>
<dbReference type="Proteomes" id="UP000070444">
    <property type="component" value="Unassembled WGS sequence"/>
</dbReference>
<gene>
    <name evidence="1" type="ORF">CONCODRAFT_105632</name>
</gene>
<dbReference type="EMBL" id="KQ964580">
    <property type="protein sequence ID" value="KXN68364.1"/>
    <property type="molecule type" value="Genomic_DNA"/>
</dbReference>
<evidence type="ECO:0000313" key="2">
    <source>
        <dbReference type="Proteomes" id="UP000070444"/>
    </source>
</evidence>
<proteinExistence type="predicted"/>
<dbReference type="AlphaFoldDB" id="A0A137P0G6"/>
<name>A0A137P0G6_CONC2</name>
<evidence type="ECO:0000313" key="1">
    <source>
        <dbReference type="EMBL" id="KXN68364.1"/>
    </source>
</evidence>